<organism evidence="1 2">
    <name type="scientific">Streptomyces umbrinus</name>
    <dbReference type="NCBI Taxonomy" id="67370"/>
    <lineage>
        <taxon>Bacteria</taxon>
        <taxon>Bacillati</taxon>
        <taxon>Actinomycetota</taxon>
        <taxon>Actinomycetes</taxon>
        <taxon>Kitasatosporales</taxon>
        <taxon>Streptomycetaceae</taxon>
        <taxon>Streptomyces</taxon>
        <taxon>Streptomyces phaeochromogenes group</taxon>
    </lineage>
</organism>
<evidence type="ECO:0000313" key="1">
    <source>
        <dbReference type="EMBL" id="MDQ1033410.1"/>
    </source>
</evidence>
<dbReference type="InterPro" id="IPR010296">
    <property type="entry name" value="DUF899_thioredox"/>
</dbReference>
<dbReference type="Proteomes" id="UP001230328">
    <property type="component" value="Unassembled WGS sequence"/>
</dbReference>
<accession>A0ABU0TC67</accession>
<reference evidence="1 2" key="1">
    <citation type="submission" date="2023-07" db="EMBL/GenBank/DDBJ databases">
        <title>Comparative genomics of wheat-associated soil bacteria to identify genetic determinants of phenazine resistance.</title>
        <authorList>
            <person name="Mouncey N."/>
        </authorList>
    </citation>
    <scope>NUCLEOTIDE SEQUENCE [LARGE SCALE GENOMIC DNA]</scope>
    <source>
        <strain evidence="1 2">V2I4</strain>
    </source>
</reference>
<proteinExistence type="predicted"/>
<keyword evidence="2" id="KW-1185">Reference proteome</keyword>
<protein>
    <submittedName>
        <fullName evidence="1">Dithiol-disulfide oxidoreductase (DUF899 family)</fullName>
    </submittedName>
</protein>
<gene>
    <name evidence="1" type="ORF">QF035_010992</name>
</gene>
<sequence>MSENPSKAQQSVVDRATFEQQLEGLRAREKAHTREGDAIAAARRRLPMVEVAADSPLLGPDGPMTLLDAFEGRRQMIAYYFMWWPGRPAAEQCEGCTWVMSHVGELAYLHSRDITFAVFLSGAEHRLRLRGCADVVRGEPALSRLHGLDDAVVLRPALA</sequence>
<name>A0ABU0TC67_9ACTN</name>
<dbReference type="Pfam" id="PF05988">
    <property type="entry name" value="DUF899"/>
    <property type="match status" value="1"/>
</dbReference>
<evidence type="ECO:0000313" key="2">
    <source>
        <dbReference type="Proteomes" id="UP001230328"/>
    </source>
</evidence>
<comment type="caution">
    <text evidence="1">The sequence shown here is derived from an EMBL/GenBank/DDBJ whole genome shotgun (WGS) entry which is preliminary data.</text>
</comment>
<dbReference type="EMBL" id="JAUSZI010000002">
    <property type="protein sequence ID" value="MDQ1033410.1"/>
    <property type="molecule type" value="Genomic_DNA"/>
</dbReference>